<evidence type="ECO:0000313" key="2">
    <source>
        <dbReference type="Proteomes" id="UP000494249"/>
    </source>
</evidence>
<gene>
    <name evidence="1" type="ORF">LMG22037_06351</name>
</gene>
<proteinExistence type="predicted"/>
<dbReference type="EMBL" id="CADIKB010000063">
    <property type="protein sequence ID" value="CAB3740011.1"/>
    <property type="molecule type" value="Genomic_DNA"/>
</dbReference>
<evidence type="ECO:0000313" key="1">
    <source>
        <dbReference type="EMBL" id="CAB3740011.1"/>
    </source>
</evidence>
<name>A0A6J5CNR3_9BURK</name>
<accession>A0A6J5CNR3</accession>
<dbReference type="RefSeq" id="WP_035478431.1">
    <property type="nucleotide sequence ID" value="NZ_CADFGL010000059.1"/>
</dbReference>
<sequence length="153" mass="16867">MKAEIQIFGFGEAPRAAALGYVMREVIVGTEDQISQRFEGDLIAVKGAAIHGQPGAFEFAIFTKGDFKRGRSFGERHELLRAAVLAQIAYWDALKRLENALTDRKGFSDRANDDVIDAVSDLAAAGPADPYGTITEEHLRRVIDIVEQYPLED</sequence>
<dbReference type="AlphaFoldDB" id="A0A6J5CNR3"/>
<organism evidence="1 2">
    <name type="scientific">Paraburkholderia phenoliruptrix</name>
    <dbReference type="NCBI Taxonomy" id="252970"/>
    <lineage>
        <taxon>Bacteria</taxon>
        <taxon>Pseudomonadati</taxon>
        <taxon>Pseudomonadota</taxon>
        <taxon>Betaproteobacteria</taxon>
        <taxon>Burkholderiales</taxon>
        <taxon>Burkholderiaceae</taxon>
        <taxon>Paraburkholderia</taxon>
    </lineage>
</organism>
<reference evidence="1 2" key="1">
    <citation type="submission" date="2020-04" db="EMBL/GenBank/DDBJ databases">
        <authorList>
            <person name="De Canck E."/>
        </authorList>
    </citation>
    <scope>NUCLEOTIDE SEQUENCE [LARGE SCALE GENOMIC DNA]</scope>
    <source>
        <strain evidence="1 2">LMG 22037</strain>
    </source>
</reference>
<dbReference type="Proteomes" id="UP000494249">
    <property type="component" value="Unassembled WGS sequence"/>
</dbReference>
<protein>
    <submittedName>
        <fullName evidence="1">Uncharacterized protein</fullName>
    </submittedName>
</protein>